<dbReference type="RefSeq" id="WP_139599782.1">
    <property type="nucleotide sequence ID" value="NZ_VDDC01000072.1"/>
</dbReference>
<reference evidence="1 2" key="1">
    <citation type="submission" date="2019-06" db="EMBL/GenBank/DDBJ databases">
        <authorList>
            <person name="Li J."/>
        </authorList>
    </citation>
    <scope>NUCLEOTIDE SEQUENCE [LARGE SCALE GENOMIC DNA]</scope>
    <source>
        <strain evidence="1 2">CGMCC 1.8012</strain>
    </source>
</reference>
<accession>A0A5C4R1C8</accession>
<keyword evidence="2" id="KW-1185">Reference proteome</keyword>
<gene>
    <name evidence="1" type="ORF">FHD67_19635</name>
</gene>
<organism evidence="1 2">
    <name type="scientific">Paracoccus haeundaensis</name>
    <dbReference type="NCBI Taxonomy" id="225362"/>
    <lineage>
        <taxon>Bacteria</taxon>
        <taxon>Pseudomonadati</taxon>
        <taxon>Pseudomonadota</taxon>
        <taxon>Alphaproteobacteria</taxon>
        <taxon>Rhodobacterales</taxon>
        <taxon>Paracoccaceae</taxon>
        <taxon>Paracoccus</taxon>
    </lineage>
</organism>
<evidence type="ECO:0000313" key="2">
    <source>
        <dbReference type="Proteomes" id="UP000304880"/>
    </source>
</evidence>
<dbReference type="EMBL" id="VDDC01000072">
    <property type="protein sequence ID" value="TNH37564.1"/>
    <property type="molecule type" value="Genomic_DNA"/>
</dbReference>
<evidence type="ECO:0000313" key="1">
    <source>
        <dbReference type="EMBL" id="TNH37564.1"/>
    </source>
</evidence>
<protein>
    <submittedName>
        <fullName evidence="1">Uncharacterized protein</fullName>
    </submittedName>
</protein>
<sequence length="221" mass="24609">MTGQERLAELGLNAVKASYYLELPVEIIASACAEEEPPVWLDICLTAMEDEAEEDDDAFTYLQVGADFQGTSWSEVTARQAVPIIIEYAQRGEIMTYADLDRELRARDPERKNAGTLPKYARPLGLIGAVIDQIRSEARLKDGAVSREYDQIPPLEVIVTRGKTGMPGTGADGFLVSYLTAMGEKNVEDRLHFERKALYEKAQKSVMAYDKWGLLLSLSKK</sequence>
<proteinExistence type="predicted"/>
<name>A0A5C4R1C8_9RHOB</name>
<comment type="caution">
    <text evidence="1">The sequence shown here is derived from an EMBL/GenBank/DDBJ whole genome shotgun (WGS) entry which is preliminary data.</text>
</comment>
<dbReference type="Proteomes" id="UP000304880">
    <property type="component" value="Unassembled WGS sequence"/>
</dbReference>
<dbReference type="AlphaFoldDB" id="A0A5C4R1C8"/>